<organism evidence="2 3">
    <name type="scientific">Candidatus Liptonbacteria bacterium CG11_big_fil_rev_8_21_14_0_20_35_14</name>
    <dbReference type="NCBI Taxonomy" id="1974634"/>
    <lineage>
        <taxon>Bacteria</taxon>
        <taxon>Candidatus Liptoniibacteriota</taxon>
    </lineage>
</organism>
<keyword evidence="1" id="KW-1133">Transmembrane helix</keyword>
<name>A0A2H0NA73_9BACT</name>
<dbReference type="Proteomes" id="UP000229893">
    <property type="component" value="Unassembled WGS sequence"/>
</dbReference>
<keyword evidence="1" id="KW-0472">Membrane</keyword>
<evidence type="ECO:0000313" key="3">
    <source>
        <dbReference type="Proteomes" id="UP000229893"/>
    </source>
</evidence>
<dbReference type="AlphaFoldDB" id="A0A2H0NA73"/>
<evidence type="ECO:0000256" key="1">
    <source>
        <dbReference type="SAM" id="Phobius"/>
    </source>
</evidence>
<keyword evidence="1" id="KW-0812">Transmembrane</keyword>
<comment type="caution">
    <text evidence="2">The sequence shown here is derived from an EMBL/GenBank/DDBJ whole genome shotgun (WGS) entry which is preliminary data.</text>
</comment>
<protein>
    <submittedName>
        <fullName evidence="2">Uncharacterized protein</fullName>
    </submittedName>
</protein>
<feature type="transmembrane region" description="Helical" evidence="1">
    <location>
        <begin position="6"/>
        <end position="24"/>
    </location>
</feature>
<proteinExistence type="predicted"/>
<feature type="non-terminal residue" evidence="2">
    <location>
        <position position="299"/>
    </location>
</feature>
<reference evidence="2 3" key="1">
    <citation type="submission" date="2017-09" db="EMBL/GenBank/DDBJ databases">
        <title>Depth-based differentiation of microbial function through sediment-hosted aquifers and enrichment of novel symbionts in the deep terrestrial subsurface.</title>
        <authorList>
            <person name="Probst A.J."/>
            <person name="Ladd B."/>
            <person name="Jarett J.K."/>
            <person name="Geller-Mcgrath D.E."/>
            <person name="Sieber C.M."/>
            <person name="Emerson J.B."/>
            <person name="Anantharaman K."/>
            <person name="Thomas B.C."/>
            <person name="Malmstrom R."/>
            <person name="Stieglmeier M."/>
            <person name="Klingl A."/>
            <person name="Woyke T."/>
            <person name="Ryan C.M."/>
            <person name="Banfield J.F."/>
        </authorList>
    </citation>
    <scope>NUCLEOTIDE SEQUENCE [LARGE SCALE GENOMIC DNA]</scope>
    <source>
        <strain evidence="2">CG11_big_fil_rev_8_21_14_0_20_35_14</strain>
    </source>
</reference>
<accession>A0A2H0NA73</accession>
<dbReference type="EMBL" id="PCWO01000018">
    <property type="protein sequence ID" value="PIR05035.1"/>
    <property type="molecule type" value="Genomic_DNA"/>
</dbReference>
<sequence length="299" mass="34354">MLNLKASQIFILALFLVFVFFYFISPNNNRHLSLVADVFNNSKSIGEFSILNGSSKNPITIKNLVLNFEGLSKGDYLENISISDFNNLNFIEVLDNGNVRYELDKYIVINPKEKLDFDFYINVSDIKKELLGNNIKIVSVDYNFLSSSEAFNIPNLVVFKIPKKILSINDSNNIKTFMASTRSKLPNDSINTSIKELADLNDEYNQNNKGFSPLSLENKTKDILKNMISKAKERQSLLKELAYTNPEKVLEYAVTEEERKQYPSAVQNELEKNVNKEGILETLHFDDFENKTSIYEYFI</sequence>
<evidence type="ECO:0000313" key="2">
    <source>
        <dbReference type="EMBL" id="PIR05035.1"/>
    </source>
</evidence>
<gene>
    <name evidence="2" type="ORF">COV57_01140</name>
</gene>